<dbReference type="PANTHER" id="PTHR30212:SF2">
    <property type="entry name" value="PROTEIN YIIM"/>
    <property type="match status" value="1"/>
</dbReference>
<evidence type="ECO:0000313" key="2">
    <source>
        <dbReference type="EMBL" id="AVP56646.1"/>
    </source>
</evidence>
<dbReference type="PANTHER" id="PTHR30212">
    <property type="entry name" value="PROTEIN YIIM"/>
    <property type="match status" value="1"/>
</dbReference>
<dbReference type="RefSeq" id="WP_106845206.1">
    <property type="nucleotide sequence ID" value="NZ_CP027792.1"/>
</dbReference>
<dbReference type="InterPro" id="IPR005302">
    <property type="entry name" value="MoCF_Sase_C"/>
</dbReference>
<organism evidence="2 3">
    <name type="scientific">Pulveribacter suum</name>
    <dbReference type="NCBI Taxonomy" id="2116657"/>
    <lineage>
        <taxon>Bacteria</taxon>
        <taxon>Pseudomonadati</taxon>
        <taxon>Pseudomonadota</taxon>
        <taxon>Betaproteobacteria</taxon>
        <taxon>Burkholderiales</taxon>
        <taxon>Comamonadaceae</taxon>
        <taxon>Pulveribacter</taxon>
    </lineage>
</organism>
<protein>
    <submittedName>
        <fullName evidence="2">MOSC domain-containing protein</fullName>
    </submittedName>
</protein>
<dbReference type="InterPro" id="IPR011037">
    <property type="entry name" value="Pyrv_Knase-like_insert_dom_sf"/>
</dbReference>
<evidence type="ECO:0000259" key="1">
    <source>
        <dbReference type="PROSITE" id="PS51340"/>
    </source>
</evidence>
<proteinExistence type="predicted"/>
<feature type="domain" description="MOSC" evidence="1">
    <location>
        <begin position="37"/>
        <end position="178"/>
    </location>
</feature>
<evidence type="ECO:0000313" key="3">
    <source>
        <dbReference type="Proteomes" id="UP000241829"/>
    </source>
</evidence>
<reference evidence="3" key="1">
    <citation type="submission" date="2018-03" db="EMBL/GenBank/DDBJ databases">
        <title>Genome sequencing of Melaminivora sp. strain SC2-7.</title>
        <authorList>
            <person name="Kim S.-J."/>
            <person name="Heo J."/>
            <person name="Ahn J.-H."/>
            <person name="Kwon S.-W."/>
        </authorList>
    </citation>
    <scope>NUCLEOTIDE SEQUENCE [LARGE SCALE GENOMIC DNA]</scope>
    <source>
        <strain evidence="3">SC2-7</strain>
    </source>
</reference>
<dbReference type="AlphaFoldDB" id="A0A2P1NHW7"/>
<dbReference type="Proteomes" id="UP000241829">
    <property type="component" value="Chromosome"/>
</dbReference>
<dbReference type="GO" id="GO:0030151">
    <property type="term" value="F:molybdenum ion binding"/>
    <property type="evidence" value="ECO:0007669"/>
    <property type="project" value="InterPro"/>
</dbReference>
<dbReference type="GO" id="GO:0003824">
    <property type="term" value="F:catalytic activity"/>
    <property type="evidence" value="ECO:0007669"/>
    <property type="project" value="InterPro"/>
</dbReference>
<dbReference type="SUPFAM" id="SSF50800">
    <property type="entry name" value="PK beta-barrel domain-like"/>
    <property type="match status" value="1"/>
</dbReference>
<name>A0A2P1NHW7_9BURK</name>
<dbReference type="Pfam" id="PF03475">
    <property type="entry name" value="YiiM_3-alpha"/>
    <property type="match status" value="1"/>
</dbReference>
<keyword evidence="3" id="KW-1185">Reference proteome</keyword>
<dbReference type="KEGG" id="melm:C7H73_02425"/>
<dbReference type="InterPro" id="IPR052353">
    <property type="entry name" value="Benzoxazolinone_Detox_Enz"/>
</dbReference>
<dbReference type="Pfam" id="PF03473">
    <property type="entry name" value="MOSC"/>
    <property type="match status" value="1"/>
</dbReference>
<gene>
    <name evidence="2" type="ORF">C7H73_02425</name>
</gene>
<dbReference type="Gene3D" id="2.40.33.20">
    <property type="entry name" value="PK beta-barrel domain-like"/>
    <property type="match status" value="1"/>
</dbReference>
<dbReference type="EMBL" id="CP027792">
    <property type="protein sequence ID" value="AVP56646.1"/>
    <property type="molecule type" value="Genomic_DNA"/>
</dbReference>
<dbReference type="OrthoDB" id="9786134at2"/>
<sequence>MTPLTTPGPVIGSLRAVLTGRARPYTRAGSASAIDKQPRGGPVEVGPTGLVGDEQGDLRVHGGPLKAVHCYAWEQYAPWREELAAQPRAIGLLRQPGAFGENFSVQDIAEGSVCLGDQWQVGSTRLEVSQGRQPCWKLNDRFGVPAMALRVQQSLRTGWYLRVLQGGTVRAGDAVRLAARPHPDWPLARIMQAIAGGDCTPELLRQLLALPLPPNWQRLFQRRLDSGQVEDWGARLDGPQS</sequence>
<accession>A0A2P1NHW7</accession>
<dbReference type="PROSITE" id="PS51340">
    <property type="entry name" value="MOSC"/>
    <property type="match status" value="1"/>
</dbReference>
<dbReference type="GO" id="GO:0030170">
    <property type="term" value="F:pyridoxal phosphate binding"/>
    <property type="evidence" value="ECO:0007669"/>
    <property type="project" value="InterPro"/>
</dbReference>
<dbReference type="InterPro" id="IPR005163">
    <property type="entry name" value="Tri_helical_YiiM-like"/>
</dbReference>